<dbReference type="PROSITE" id="PS50082">
    <property type="entry name" value="WD_REPEATS_2"/>
    <property type="match status" value="1"/>
</dbReference>
<feature type="compositionally biased region" description="Basic and acidic residues" evidence="2">
    <location>
        <begin position="151"/>
        <end position="170"/>
    </location>
</feature>
<keyword evidence="5" id="KW-1185">Reference proteome</keyword>
<feature type="region of interest" description="Disordered" evidence="2">
    <location>
        <begin position="626"/>
        <end position="654"/>
    </location>
</feature>
<dbReference type="SMART" id="SM00320">
    <property type="entry name" value="WD40"/>
    <property type="match status" value="4"/>
</dbReference>
<organism evidence="4 5">
    <name type="scientific">Malus baccata</name>
    <name type="common">Siberian crab apple</name>
    <name type="synonym">Pyrus baccata</name>
    <dbReference type="NCBI Taxonomy" id="106549"/>
    <lineage>
        <taxon>Eukaryota</taxon>
        <taxon>Viridiplantae</taxon>
        <taxon>Streptophyta</taxon>
        <taxon>Embryophyta</taxon>
        <taxon>Tracheophyta</taxon>
        <taxon>Spermatophyta</taxon>
        <taxon>Magnoliopsida</taxon>
        <taxon>eudicotyledons</taxon>
        <taxon>Gunneridae</taxon>
        <taxon>Pentapetalae</taxon>
        <taxon>rosids</taxon>
        <taxon>fabids</taxon>
        <taxon>Rosales</taxon>
        <taxon>Rosaceae</taxon>
        <taxon>Amygdaloideae</taxon>
        <taxon>Maleae</taxon>
        <taxon>Malus</taxon>
    </lineage>
</organism>
<dbReference type="InterPro" id="IPR036322">
    <property type="entry name" value="WD40_repeat_dom_sf"/>
</dbReference>
<dbReference type="EMBL" id="VIEB01000015">
    <property type="protein sequence ID" value="TQE12872.1"/>
    <property type="molecule type" value="Genomic_DNA"/>
</dbReference>
<feature type="compositionally biased region" description="Polar residues" evidence="2">
    <location>
        <begin position="126"/>
        <end position="150"/>
    </location>
</feature>
<dbReference type="InterPro" id="IPR001680">
    <property type="entry name" value="WD40_rpt"/>
</dbReference>
<evidence type="ECO:0000256" key="2">
    <source>
        <dbReference type="SAM" id="MobiDB-lite"/>
    </source>
</evidence>
<dbReference type="Pfam" id="PF10539">
    <property type="entry name" value="Dev_Cell_Death"/>
    <property type="match status" value="1"/>
</dbReference>
<feature type="region of interest" description="Disordered" evidence="2">
    <location>
        <begin position="62"/>
        <end position="103"/>
    </location>
</feature>
<comment type="caution">
    <text evidence="4">The sequence shown here is derived from an EMBL/GenBank/DDBJ whole genome shotgun (WGS) entry which is preliminary data.</text>
</comment>
<evidence type="ECO:0000313" key="4">
    <source>
        <dbReference type="EMBL" id="TQE12872.1"/>
    </source>
</evidence>
<dbReference type="InterPro" id="IPR015943">
    <property type="entry name" value="WD40/YVTN_repeat-like_dom_sf"/>
</dbReference>
<proteinExistence type="predicted"/>
<accession>A0A540NPB5</accession>
<gene>
    <name evidence="4" type="ORF">C1H46_001518</name>
</gene>
<feature type="repeat" description="WD" evidence="1">
    <location>
        <begin position="206"/>
        <end position="248"/>
    </location>
</feature>
<reference evidence="4 5" key="1">
    <citation type="journal article" date="2019" name="G3 (Bethesda)">
        <title>Sequencing of a Wild Apple (Malus baccata) Genome Unravels the Differences Between Cultivated and Wild Apple Species Regarding Disease Resistance and Cold Tolerance.</title>
        <authorList>
            <person name="Chen X."/>
        </authorList>
    </citation>
    <scope>NUCLEOTIDE SEQUENCE [LARGE SCALE GENOMIC DNA]</scope>
    <source>
        <strain evidence="5">cv. Shandingzi</strain>
        <tissue evidence="4">Leaves</tissue>
    </source>
</reference>
<dbReference type="AlphaFoldDB" id="A0A540NPB5"/>
<name>A0A540NPB5_MALBA</name>
<evidence type="ECO:0000256" key="1">
    <source>
        <dbReference type="PROSITE-ProRule" id="PRU00221"/>
    </source>
</evidence>
<keyword evidence="1" id="KW-0853">WD repeat</keyword>
<feature type="domain" description="DCD" evidence="3">
    <location>
        <begin position="413"/>
        <end position="553"/>
    </location>
</feature>
<dbReference type="SUPFAM" id="SSF50978">
    <property type="entry name" value="WD40 repeat-like"/>
    <property type="match status" value="1"/>
</dbReference>
<dbReference type="STRING" id="106549.A0A540NPB5"/>
<dbReference type="Gene3D" id="2.130.10.10">
    <property type="entry name" value="YVTN repeat-like/Quinoprotein amine dehydrogenase"/>
    <property type="match status" value="2"/>
</dbReference>
<dbReference type="PROSITE" id="PS51222">
    <property type="entry name" value="DCD"/>
    <property type="match status" value="1"/>
</dbReference>
<protein>
    <recommendedName>
        <fullName evidence="3">DCD domain-containing protein</fullName>
    </recommendedName>
</protein>
<evidence type="ECO:0000313" key="5">
    <source>
        <dbReference type="Proteomes" id="UP000315295"/>
    </source>
</evidence>
<dbReference type="PANTHER" id="PTHR47232:SF1">
    <property type="entry name" value="TRANSDUCIN FAMILY PROTEIN _ WD-40 REPEAT FAMILY PROTEIN"/>
    <property type="match status" value="1"/>
</dbReference>
<dbReference type="SMART" id="SM00767">
    <property type="entry name" value="DCD"/>
    <property type="match status" value="1"/>
</dbReference>
<dbReference type="PANTHER" id="PTHR47232">
    <property type="entry name" value="TRANSDUCIN FAMILY PROTEIN / WD-40 REPEAT FAMILY PROTEIN"/>
    <property type="match status" value="1"/>
</dbReference>
<dbReference type="Proteomes" id="UP000315295">
    <property type="component" value="Unassembled WGS sequence"/>
</dbReference>
<evidence type="ECO:0000259" key="3">
    <source>
        <dbReference type="PROSITE" id="PS51222"/>
    </source>
</evidence>
<feature type="region of interest" description="Disordered" evidence="2">
    <location>
        <begin position="118"/>
        <end position="180"/>
    </location>
</feature>
<feature type="compositionally biased region" description="Polar residues" evidence="2">
    <location>
        <begin position="631"/>
        <end position="654"/>
    </location>
</feature>
<dbReference type="InterPro" id="IPR013989">
    <property type="entry name" value="Dev_and_cell_death_domain"/>
</dbReference>
<sequence length="810" mass="90428">MAEEENGYPDSRQEQEEALVALIEHRTREVHHLRQRVNYYKTQLGETEKRLTDAEIKLARLQRQDKVGSTRSSPGGGTRSPKVERRSTSPIHLNEGSRHQHQSKTELFIPAVSSKVSHPTMVAGSSGKNPVNSSAQASPSVSCQSISANRTKGDKSYRNSSKQDVEVQDKGKKRKFEQKEHKELVPLVRTSSQPCKINCYASSHISSQHKRKLRSLSLCPVNDQLFVTSALDGVVNFWQVQSKGSSASRLSSTDCASPNRRWPEDIAWHPDGNRLFSVYSADGGDSQVSVLDLNRTQGKGRVTFFKDKPHVRGIINNIVFPPWEDTCFVTGGSDHAVIIWKEADEENVWKPKTLHRNMHSSAVMGVAGMFQKQIILSAGADKRIVGFDANTGRAEFKHQIESKCMSVLPNPCDFNIFMVQSGTHEKQLRLFDIRLRQTEIHAFGWKQESSESQSALINQAWSPDGLYISSGTADPLIHIFDIRYNANKPSQSISAHQKRVFKAVRFRIYKECLPLPESDFKHAILDNYQKGSKKFNPILNCQQVSHLLSLFHPLTTQSTVKYDNSYIKDQYPRLPPSGTTYYNSMSLSQAPQVLVPQYVPQAVLVQQWDGRGSTGNTGLFHHAGQPAVPNAGSQSAMPTQSTEEQFQSPASLPSMQDPTASLIYGSLTSPMLEPQPQYIQPSVIHQQPASYGYMSYMGYMYPAVQQQAMPAPNQAYYSAQVAHSYSAELPASQAPTSYESYNRHKATHDEVPPDQQTSLGYGYNQLPLKTETGTNLQQGNAAEYYIYQVPTVQYVSSPTQATHLNNIGST</sequence>